<keyword evidence="1" id="KW-0812">Transmembrane</keyword>
<evidence type="ECO:0000256" key="1">
    <source>
        <dbReference type="SAM" id="Phobius"/>
    </source>
</evidence>
<dbReference type="InParanoid" id="A0A068UMM7"/>
<dbReference type="Proteomes" id="UP000295252">
    <property type="component" value="Chromosome X"/>
</dbReference>
<keyword evidence="1" id="KW-0472">Membrane</keyword>
<evidence type="ECO:0000313" key="3">
    <source>
        <dbReference type="Proteomes" id="UP000295252"/>
    </source>
</evidence>
<evidence type="ECO:0000313" key="2">
    <source>
        <dbReference type="EMBL" id="CDP09780.1"/>
    </source>
</evidence>
<proteinExistence type="predicted"/>
<keyword evidence="1" id="KW-1133">Transmembrane helix</keyword>
<organism evidence="2 3">
    <name type="scientific">Coffea canephora</name>
    <name type="common">Robusta coffee</name>
    <dbReference type="NCBI Taxonomy" id="49390"/>
    <lineage>
        <taxon>Eukaryota</taxon>
        <taxon>Viridiplantae</taxon>
        <taxon>Streptophyta</taxon>
        <taxon>Embryophyta</taxon>
        <taxon>Tracheophyta</taxon>
        <taxon>Spermatophyta</taxon>
        <taxon>Magnoliopsida</taxon>
        <taxon>eudicotyledons</taxon>
        <taxon>Gunneridae</taxon>
        <taxon>Pentapetalae</taxon>
        <taxon>asterids</taxon>
        <taxon>lamiids</taxon>
        <taxon>Gentianales</taxon>
        <taxon>Rubiaceae</taxon>
        <taxon>Ixoroideae</taxon>
        <taxon>Gardenieae complex</taxon>
        <taxon>Bertiereae - Coffeeae clade</taxon>
        <taxon>Coffeeae</taxon>
        <taxon>Coffea</taxon>
    </lineage>
</organism>
<accession>A0A068UMM7</accession>
<dbReference type="EMBL" id="HG739125">
    <property type="protein sequence ID" value="CDP09780.1"/>
    <property type="molecule type" value="Genomic_DNA"/>
</dbReference>
<reference evidence="3" key="1">
    <citation type="journal article" date="2014" name="Science">
        <title>The coffee genome provides insight into the convergent evolution of caffeine biosynthesis.</title>
        <authorList>
            <person name="Denoeud F."/>
            <person name="Carretero-Paulet L."/>
            <person name="Dereeper A."/>
            <person name="Droc G."/>
            <person name="Guyot R."/>
            <person name="Pietrella M."/>
            <person name="Zheng C."/>
            <person name="Alberti A."/>
            <person name="Anthony F."/>
            <person name="Aprea G."/>
            <person name="Aury J.M."/>
            <person name="Bento P."/>
            <person name="Bernard M."/>
            <person name="Bocs S."/>
            <person name="Campa C."/>
            <person name="Cenci A."/>
            <person name="Combes M.C."/>
            <person name="Crouzillat D."/>
            <person name="Da Silva C."/>
            <person name="Daddiego L."/>
            <person name="De Bellis F."/>
            <person name="Dussert S."/>
            <person name="Garsmeur O."/>
            <person name="Gayraud T."/>
            <person name="Guignon V."/>
            <person name="Jahn K."/>
            <person name="Jamilloux V."/>
            <person name="Joet T."/>
            <person name="Labadie K."/>
            <person name="Lan T."/>
            <person name="Leclercq J."/>
            <person name="Lepelley M."/>
            <person name="Leroy T."/>
            <person name="Li L.T."/>
            <person name="Librado P."/>
            <person name="Lopez L."/>
            <person name="Munoz A."/>
            <person name="Noel B."/>
            <person name="Pallavicini A."/>
            <person name="Perrotta G."/>
            <person name="Poncet V."/>
            <person name="Pot D."/>
            <person name="Priyono X."/>
            <person name="Rigoreau M."/>
            <person name="Rouard M."/>
            <person name="Rozas J."/>
            <person name="Tranchant-Dubreuil C."/>
            <person name="VanBuren R."/>
            <person name="Zhang Q."/>
            <person name="Andrade A.C."/>
            <person name="Argout X."/>
            <person name="Bertrand B."/>
            <person name="de Kochko A."/>
            <person name="Graziosi G."/>
            <person name="Henry R.J."/>
            <person name="Jayarama X."/>
            <person name="Ming R."/>
            <person name="Nagai C."/>
            <person name="Rounsley S."/>
            <person name="Sankoff D."/>
            <person name="Giuliano G."/>
            <person name="Albert V.A."/>
            <person name="Wincker P."/>
            <person name="Lashermes P."/>
        </authorList>
    </citation>
    <scope>NUCLEOTIDE SEQUENCE [LARGE SCALE GENOMIC DNA]</scope>
    <source>
        <strain evidence="3">cv. DH200-94</strain>
    </source>
</reference>
<sequence>MKICGRRTQSFTPLTSTLMNCYINIPSKPLFDFSRKPSNPQLLLAAKRRWNRYDVLFRGIRRKNLGSWKMRNQPVVSSASEVGNGNADIVKKRFLFSFPHLFSSYFSNRCFENRLILCCNLLSTFGCSFLLGFEKVYAYS</sequence>
<dbReference type="Gramene" id="CDP09780">
    <property type="protein sequence ID" value="CDP09780"/>
    <property type="gene ID" value="GSCOC_T00030242001"/>
</dbReference>
<protein>
    <submittedName>
        <fullName evidence="2">Uncharacterized protein</fullName>
    </submittedName>
</protein>
<gene>
    <name evidence="2" type="ORF">GSCOC_T00030242001</name>
</gene>
<keyword evidence="3" id="KW-1185">Reference proteome</keyword>
<dbReference type="AlphaFoldDB" id="A0A068UMM7"/>
<feature type="transmembrane region" description="Helical" evidence="1">
    <location>
        <begin position="115"/>
        <end position="133"/>
    </location>
</feature>
<name>A0A068UMM7_COFCA</name>